<gene>
    <name evidence="1" type="ORF">OK229_27970</name>
</gene>
<dbReference type="Proteomes" id="UP001163707">
    <property type="component" value="Plasmid p1"/>
</dbReference>
<evidence type="ECO:0000313" key="2">
    <source>
        <dbReference type="Proteomes" id="UP001163707"/>
    </source>
</evidence>
<dbReference type="EMBL" id="CP109873">
    <property type="protein sequence ID" value="UYW72276.1"/>
    <property type="molecule type" value="Genomic_DNA"/>
</dbReference>
<reference evidence="1" key="1">
    <citation type="submission" date="2023-02" db="EMBL/GenBank/DDBJ databases">
        <title>Complete Genome Sequence of Bacillus cereus sensu lato isolate BC38B from pepper closely related to the Bacillus anthracis clade.</title>
        <authorList>
            <person name="Abdelli M."/>
            <person name="Cerar Kisek T."/>
            <person name="Falaise C."/>
            <person name="Cumont A."/>
            <person name="Giraud M."/>
            <person name="Chatoux J."/>
            <person name="Rogee S."/>
            <person name="Dadvisard M."/>
            <person name="Larigauderie G."/>
            <person name="Raynaud F."/>
            <person name="Godic Torkar K."/>
            <person name="Ramisse V."/>
        </authorList>
    </citation>
    <scope>NUCLEOTIDE SEQUENCE</scope>
    <source>
        <strain evidence="1">BC38B</strain>
        <plasmid evidence="1">p1</plasmid>
    </source>
</reference>
<proteinExistence type="predicted"/>
<geneLocation type="plasmid" evidence="1 2">
    <name>p1</name>
</geneLocation>
<dbReference type="RefSeq" id="WP_264460022.1">
    <property type="nucleotide sequence ID" value="NZ_CP109873.2"/>
</dbReference>
<accession>A0AAE9TE56</accession>
<protein>
    <submittedName>
        <fullName evidence="1">Uncharacterized protein</fullName>
    </submittedName>
</protein>
<keyword evidence="1" id="KW-0614">Plasmid</keyword>
<sequence>MSKAQTQVISEQLDMGNPFRLILGIRYTELVHLCFKIKLLQKDSWYYNYIRKKLIDFQEYIAHNLHSFLILLIHSQQNDIYQEKFISDLKEIIDKEYNELREYIIWYSYVEINLNKLKKDMDLVLQKFTHEHINIV</sequence>
<evidence type="ECO:0000313" key="1">
    <source>
        <dbReference type="EMBL" id="UYW72276.1"/>
    </source>
</evidence>
<organism evidence="1 2">
    <name type="scientific">Bacillus cereus</name>
    <dbReference type="NCBI Taxonomy" id="1396"/>
    <lineage>
        <taxon>Bacteria</taxon>
        <taxon>Bacillati</taxon>
        <taxon>Bacillota</taxon>
        <taxon>Bacilli</taxon>
        <taxon>Bacillales</taxon>
        <taxon>Bacillaceae</taxon>
        <taxon>Bacillus</taxon>
        <taxon>Bacillus cereus group</taxon>
    </lineage>
</organism>
<name>A0AAE9TE56_BACCE</name>
<dbReference type="AlphaFoldDB" id="A0AAE9TE56"/>